<sequence length="44" mass="5053">MLISFSFVSDEIAYLELKSVLGRQSINFAFGIRKAIYKYAVIHL</sequence>
<dbReference type="AlphaFoldDB" id="A0A087T6V6"/>
<dbReference type="EMBL" id="KK113706">
    <property type="protein sequence ID" value="KFM60845.1"/>
    <property type="molecule type" value="Genomic_DNA"/>
</dbReference>
<evidence type="ECO:0000313" key="2">
    <source>
        <dbReference type="Proteomes" id="UP000054359"/>
    </source>
</evidence>
<gene>
    <name evidence="1" type="ORF">X975_04647</name>
</gene>
<name>A0A087T6V6_STEMI</name>
<dbReference type="Proteomes" id="UP000054359">
    <property type="component" value="Unassembled WGS sequence"/>
</dbReference>
<reference evidence="1 2" key="1">
    <citation type="submission" date="2013-11" db="EMBL/GenBank/DDBJ databases">
        <title>Genome sequencing of Stegodyphus mimosarum.</title>
        <authorList>
            <person name="Bechsgaard J."/>
        </authorList>
    </citation>
    <scope>NUCLEOTIDE SEQUENCE [LARGE SCALE GENOMIC DNA]</scope>
</reference>
<protein>
    <submittedName>
        <fullName evidence="1">Uncharacterized protein</fullName>
    </submittedName>
</protein>
<keyword evidence="2" id="KW-1185">Reference proteome</keyword>
<organism evidence="1 2">
    <name type="scientific">Stegodyphus mimosarum</name>
    <name type="common">African social velvet spider</name>
    <dbReference type="NCBI Taxonomy" id="407821"/>
    <lineage>
        <taxon>Eukaryota</taxon>
        <taxon>Metazoa</taxon>
        <taxon>Ecdysozoa</taxon>
        <taxon>Arthropoda</taxon>
        <taxon>Chelicerata</taxon>
        <taxon>Arachnida</taxon>
        <taxon>Araneae</taxon>
        <taxon>Araneomorphae</taxon>
        <taxon>Entelegynae</taxon>
        <taxon>Eresoidea</taxon>
        <taxon>Eresidae</taxon>
        <taxon>Stegodyphus</taxon>
    </lineage>
</organism>
<accession>A0A087T6V6</accession>
<proteinExistence type="predicted"/>
<evidence type="ECO:0000313" key="1">
    <source>
        <dbReference type="EMBL" id="KFM60845.1"/>
    </source>
</evidence>
<feature type="non-terminal residue" evidence="1">
    <location>
        <position position="44"/>
    </location>
</feature>